<gene>
    <name evidence="1" type="ORF">H9847_08450</name>
</gene>
<proteinExistence type="predicted"/>
<dbReference type="Proteomes" id="UP000733611">
    <property type="component" value="Unassembled WGS sequence"/>
</dbReference>
<organism evidence="1 2">
    <name type="scientific">Candidatus Anaerobiospirillum pullicola</name>
    <dbReference type="NCBI Taxonomy" id="2838451"/>
    <lineage>
        <taxon>Bacteria</taxon>
        <taxon>Pseudomonadati</taxon>
        <taxon>Pseudomonadota</taxon>
        <taxon>Gammaproteobacteria</taxon>
        <taxon>Aeromonadales</taxon>
        <taxon>Succinivibrionaceae</taxon>
        <taxon>Anaerobiospirillum</taxon>
    </lineage>
</organism>
<dbReference type="AlphaFoldDB" id="A0A948WZK2"/>
<reference evidence="1" key="1">
    <citation type="journal article" date="2021" name="PeerJ">
        <title>Extensive microbial diversity within the chicken gut microbiome revealed by metagenomics and culture.</title>
        <authorList>
            <person name="Gilroy R."/>
            <person name="Ravi A."/>
            <person name="Getino M."/>
            <person name="Pursley I."/>
            <person name="Horton D.L."/>
            <person name="Alikhan N.F."/>
            <person name="Baker D."/>
            <person name="Gharbi K."/>
            <person name="Hall N."/>
            <person name="Watson M."/>
            <person name="Adriaenssens E.M."/>
            <person name="Foster-Nyarko E."/>
            <person name="Jarju S."/>
            <person name="Secka A."/>
            <person name="Antonio M."/>
            <person name="Oren A."/>
            <person name="Chaudhuri R.R."/>
            <person name="La Ragione R."/>
            <person name="Hildebrand F."/>
            <person name="Pallen M.J."/>
        </authorList>
    </citation>
    <scope>NUCLEOTIDE SEQUENCE</scope>
    <source>
        <strain evidence="1">378</strain>
    </source>
</reference>
<evidence type="ECO:0000313" key="1">
    <source>
        <dbReference type="EMBL" id="MBU3844873.1"/>
    </source>
</evidence>
<dbReference type="EMBL" id="JAHLFE010000174">
    <property type="protein sequence ID" value="MBU3844873.1"/>
    <property type="molecule type" value="Genomic_DNA"/>
</dbReference>
<accession>A0A948WZK2</accession>
<reference evidence="1" key="2">
    <citation type="submission" date="2021-04" db="EMBL/GenBank/DDBJ databases">
        <authorList>
            <person name="Gilroy R."/>
        </authorList>
    </citation>
    <scope>NUCLEOTIDE SEQUENCE</scope>
    <source>
        <strain evidence="1">378</strain>
    </source>
</reference>
<protein>
    <submittedName>
        <fullName evidence="1">Uncharacterized protein</fullName>
    </submittedName>
</protein>
<evidence type="ECO:0000313" key="2">
    <source>
        <dbReference type="Proteomes" id="UP000733611"/>
    </source>
</evidence>
<sequence>MTEFRKLSTLQLRKLHEQMQAAIDDASTTAVTVIELEQAQKTLERAFAF</sequence>
<name>A0A948WZK2_9GAMM</name>
<comment type="caution">
    <text evidence="1">The sequence shown here is derived from an EMBL/GenBank/DDBJ whole genome shotgun (WGS) entry which is preliminary data.</text>
</comment>